<keyword evidence="4 7" id="KW-0443">Lipid metabolism</keyword>
<keyword evidence="2 7" id="KW-0808">Transferase</keyword>
<proteinExistence type="inferred from homology"/>
<reference evidence="8 9" key="1">
    <citation type="submission" date="2015-04" db="EMBL/GenBank/DDBJ databases">
        <title>Lasius niger genome sequencing.</title>
        <authorList>
            <person name="Konorov E.A."/>
            <person name="Nikitin M.A."/>
            <person name="Kirill M.V."/>
            <person name="Chang P."/>
        </authorList>
    </citation>
    <scope>NUCLEOTIDE SEQUENCE [LARGE SCALE GENOMIC DNA]</scope>
    <source>
        <tissue evidence="8">Whole</tissue>
    </source>
</reference>
<dbReference type="InterPro" id="IPR016270">
    <property type="entry name" value="PGS1"/>
</dbReference>
<dbReference type="GO" id="GO:0005739">
    <property type="term" value="C:mitochondrion"/>
    <property type="evidence" value="ECO:0007669"/>
    <property type="project" value="UniProtKB-SubCell"/>
</dbReference>
<comment type="similarity">
    <text evidence="7">Belongs to the CDP-alcohol phosphatidyltransferase class-II family.</text>
</comment>
<gene>
    <name evidence="8" type="ORF">RF55_15947</name>
</gene>
<dbReference type="Gene3D" id="3.30.870.10">
    <property type="entry name" value="Endonuclease Chain A"/>
    <property type="match status" value="1"/>
</dbReference>
<keyword evidence="7" id="KW-0067">ATP-binding</keyword>
<evidence type="ECO:0000256" key="4">
    <source>
        <dbReference type="ARBA" id="ARBA00023098"/>
    </source>
</evidence>
<keyword evidence="7" id="KW-0496">Mitochondrion</keyword>
<dbReference type="PANTHER" id="PTHR12586:SF1">
    <property type="entry name" value="CDP-DIACYLGLYCEROL--GLYCEROL-3-PHOSPHATE 3-PHOSPHATIDYLTRANSFERASE, MITOCHONDRIAL"/>
    <property type="match status" value="1"/>
</dbReference>
<accession>A0A0J7K569</accession>
<keyword evidence="9" id="KW-1185">Reference proteome</keyword>
<sequence length="230" mass="26230">MEFSFLLQPDGNTDLNPAVNCHPYKGSRKTFIQEAASKIQTLFQNEIEKRASLKEDADTWIFPLVQMGQLDVYHDSEITLKLIQTAPVGATLRLATGYFNLTFDYSQALLRDCQATCHLLTAHPTANGFFNAKGIARGIPAAYTRIEESFYDLCEKMNQQNRITLWEFIKPGWTYHAKGLWYTLPDQQKPSLTLIGSPNFGPEALKAPAYSIAKSTRFVRQRHTWQNYEL</sequence>
<comment type="subcellular location">
    <subcellularLocation>
        <location evidence="7">Mitochondrion</location>
    </subcellularLocation>
</comment>
<comment type="pathway">
    <text evidence="7">Phospholipid metabolism; phosphatidylglycerol biosynthesis; phosphatidylglycerol from CDP-diacylglycerol: step 1/2.</text>
</comment>
<evidence type="ECO:0000256" key="3">
    <source>
        <dbReference type="ARBA" id="ARBA00022737"/>
    </source>
</evidence>
<dbReference type="EC" id="2.7.8.5" evidence="7"/>
<dbReference type="GO" id="GO:0032049">
    <property type="term" value="P:cardiolipin biosynthetic process"/>
    <property type="evidence" value="ECO:0007669"/>
    <property type="project" value="InterPro"/>
</dbReference>
<protein>
    <recommendedName>
        <fullName evidence="7">CDP-diacylglycerol--glycerol-3-phosphate 3-phosphatidyltransferase</fullName>
        <ecNumber evidence="7">2.7.8.5</ecNumber>
    </recommendedName>
</protein>
<dbReference type="GO" id="GO:0008444">
    <property type="term" value="F:CDP-diacylglycerol-glycerol-3-phosphate 3-phosphatidyltransferase activity"/>
    <property type="evidence" value="ECO:0007669"/>
    <property type="project" value="UniProtKB-EC"/>
</dbReference>
<comment type="function">
    <text evidence="7">Functions in the biosynthesis of the anionic phospholipids phosphatidylglycerol and cardiolipin.</text>
</comment>
<evidence type="ECO:0000313" key="8">
    <source>
        <dbReference type="EMBL" id="KMQ85482.1"/>
    </source>
</evidence>
<name>A0A0J7K569_LASNI</name>
<evidence type="ECO:0000256" key="1">
    <source>
        <dbReference type="ARBA" id="ARBA00022516"/>
    </source>
</evidence>
<keyword evidence="3" id="KW-0677">Repeat</keyword>
<evidence type="ECO:0000256" key="2">
    <source>
        <dbReference type="ARBA" id="ARBA00022679"/>
    </source>
</evidence>
<dbReference type="CDD" id="cd09137">
    <property type="entry name" value="PLDc_PGS1_euk_2"/>
    <property type="match status" value="1"/>
</dbReference>
<dbReference type="UniPathway" id="UPA00084">
    <property type="reaction ID" value="UER00503"/>
</dbReference>
<dbReference type="EMBL" id="LBMM01013778">
    <property type="protein sequence ID" value="KMQ85482.1"/>
    <property type="molecule type" value="Genomic_DNA"/>
</dbReference>
<comment type="caution">
    <text evidence="8">The sequence shown here is derived from an EMBL/GenBank/DDBJ whole genome shotgun (WGS) entry which is preliminary data.</text>
</comment>
<keyword evidence="5 7" id="KW-0594">Phospholipid biosynthesis</keyword>
<evidence type="ECO:0000256" key="6">
    <source>
        <dbReference type="ARBA" id="ARBA00023264"/>
    </source>
</evidence>
<keyword evidence="7" id="KW-0547">Nucleotide-binding</keyword>
<dbReference type="GO" id="GO:0005524">
    <property type="term" value="F:ATP binding"/>
    <property type="evidence" value="ECO:0007669"/>
    <property type="project" value="UniProtKB-KW"/>
</dbReference>
<evidence type="ECO:0000256" key="7">
    <source>
        <dbReference type="RuleBase" id="RU365024"/>
    </source>
</evidence>
<dbReference type="STRING" id="67767.A0A0J7K569"/>
<dbReference type="PaxDb" id="67767-A0A0J7K569"/>
<comment type="catalytic activity">
    <reaction evidence="7">
        <text>a CDP-1,2-diacyl-sn-glycerol + sn-glycerol 3-phosphate = a 1,2-diacyl-sn-glycero-3-phospho-(1'-sn-glycero-3'-phosphate) + CMP + H(+)</text>
        <dbReference type="Rhea" id="RHEA:12593"/>
        <dbReference type="ChEBI" id="CHEBI:15378"/>
        <dbReference type="ChEBI" id="CHEBI:57597"/>
        <dbReference type="ChEBI" id="CHEBI:58332"/>
        <dbReference type="ChEBI" id="CHEBI:60110"/>
        <dbReference type="ChEBI" id="CHEBI:60377"/>
        <dbReference type="EC" id="2.7.8.5"/>
    </reaction>
</comment>
<keyword evidence="1 7" id="KW-0444">Lipid biosynthesis</keyword>
<evidence type="ECO:0000256" key="5">
    <source>
        <dbReference type="ARBA" id="ARBA00023209"/>
    </source>
</evidence>
<dbReference type="AlphaFoldDB" id="A0A0J7K569"/>
<organism evidence="8 9">
    <name type="scientific">Lasius niger</name>
    <name type="common">Black garden ant</name>
    <dbReference type="NCBI Taxonomy" id="67767"/>
    <lineage>
        <taxon>Eukaryota</taxon>
        <taxon>Metazoa</taxon>
        <taxon>Ecdysozoa</taxon>
        <taxon>Arthropoda</taxon>
        <taxon>Hexapoda</taxon>
        <taxon>Insecta</taxon>
        <taxon>Pterygota</taxon>
        <taxon>Neoptera</taxon>
        <taxon>Endopterygota</taxon>
        <taxon>Hymenoptera</taxon>
        <taxon>Apocrita</taxon>
        <taxon>Aculeata</taxon>
        <taxon>Formicoidea</taxon>
        <taxon>Formicidae</taxon>
        <taxon>Formicinae</taxon>
        <taxon>Lasius</taxon>
        <taxon>Lasius</taxon>
    </lineage>
</organism>
<dbReference type="Proteomes" id="UP000036403">
    <property type="component" value="Unassembled WGS sequence"/>
</dbReference>
<evidence type="ECO:0000313" key="9">
    <source>
        <dbReference type="Proteomes" id="UP000036403"/>
    </source>
</evidence>
<keyword evidence="6 7" id="KW-1208">Phospholipid metabolism</keyword>
<feature type="non-terminal residue" evidence="8">
    <location>
        <position position="230"/>
    </location>
</feature>
<dbReference type="PANTHER" id="PTHR12586">
    <property type="entry name" value="CDP-DIACYLGLYCEROL--SERINE O-PHOSPHATIDYLTRANSFERASE"/>
    <property type="match status" value="1"/>
</dbReference>
<dbReference type="OrthoDB" id="10250191at2759"/>